<dbReference type="GO" id="GO:0043565">
    <property type="term" value="F:sequence-specific DNA binding"/>
    <property type="evidence" value="ECO:0007669"/>
    <property type="project" value="TreeGrafter"/>
</dbReference>
<dbReference type="GeneID" id="65917235"/>
<dbReference type="NCBIfam" id="TIGR00571">
    <property type="entry name" value="dam"/>
    <property type="match status" value="1"/>
</dbReference>
<keyword evidence="5 7" id="KW-0949">S-adenosyl-L-methionine</keyword>
<dbReference type="PANTHER" id="PTHR30481:SF3">
    <property type="entry name" value="DNA ADENINE METHYLASE"/>
    <property type="match status" value="1"/>
</dbReference>
<evidence type="ECO:0000313" key="9">
    <source>
        <dbReference type="Proteomes" id="UP000051181"/>
    </source>
</evidence>
<accession>A0A0R1F728</accession>
<evidence type="ECO:0000256" key="2">
    <source>
        <dbReference type="ARBA" id="ARBA00011900"/>
    </source>
</evidence>
<dbReference type="PATRIC" id="fig|913848.6.peg.1726"/>
<gene>
    <name evidence="8" type="ORF">FD22_GL001687</name>
</gene>
<evidence type="ECO:0000256" key="1">
    <source>
        <dbReference type="ARBA" id="ARBA00006594"/>
    </source>
</evidence>
<dbReference type="InterPro" id="IPR029063">
    <property type="entry name" value="SAM-dependent_MTases_sf"/>
</dbReference>
<dbReference type="GO" id="GO:0032259">
    <property type="term" value="P:methylation"/>
    <property type="evidence" value="ECO:0007669"/>
    <property type="project" value="UniProtKB-KW"/>
</dbReference>
<dbReference type="eggNOG" id="COG0338">
    <property type="taxonomic scope" value="Bacteria"/>
</dbReference>
<evidence type="ECO:0000256" key="4">
    <source>
        <dbReference type="ARBA" id="ARBA00022679"/>
    </source>
</evidence>
<dbReference type="PRINTS" id="PR00505">
    <property type="entry name" value="D12N6MTFRASE"/>
</dbReference>
<dbReference type="RefSeq" id="WP_010011119.1">
    <property type="nucleotide sequence ID" value="NZ_AZCN01000047.1"/>
</dbReference>
<sequence length="654" mass="75431">MRFIGSKAHLLKKIDEILLPNLTGKEKTFVDLFAGSNSVAQYYKRRYAVTSNDLLAFSNCIAKGTIELNTTPTFGTLRGVGITDPLKYLQSTDLSKYDGDFITKEYSPAGPDGRMYFTIENAKRIDFIRNTIDKWHTNSLINEQEFYYILSILLQAVPFVSNITGTYGAYLKHWDKRSFKKIELIPTPIINNHHKNKALNMDAVILSKQISGDILYIDTPYNNRQYAPNYHILETIALNDHPTVHGVTGQRDNREKRSDFAMKSRAKQAMIKLLTNLNFSHVVVSYSTDGIIPEDELKQLITDIALDGHVIEKRIPYRKYKSKIINPDDELYELLFYFQPAHALLKKKRAIVKSTNIQTSLFKDTATISTVPSSGFIKSPLNYIGGKYKLLPQLFQYLPKHADKFIDLFSGGGNVGINVNADTVFFNDLNSKINELFRYFQGQDPNTLITKIQKRITDYDLSKTNEKNFLKFRADYNAHQNPLDLYVLAAYSFNYQFRFNNSMEYNNPFGRNRSHFSESMANHLIRFVSKLNILDAHFTDYYFTDFDMSTLTKKSFVYADPPYLITTGSYNDGNRGFKNWTSTQEKELYQLLDDINDRGIHFALSNVTDHKGKSNDILKEWIKKYHVHVLNYNYKNSSHNTTALDSREILVTNY</sequence>
<dbReference type="AlphaFoldDB" id="A0A0R1F728"/>
<dbReference type="Proteomes" id="UP000051181">
    <property type="component" value="Unassembled WGS sequence"/>
</dbReference>
<evidence type="ECO:0000256" key="5">
    <source>
        <dbReference type="ARBA" id="ARBA00022691"/>
    </source>
</evidence>
<dbReference type="Pfam" id="PF02086">
    <property type="entry name" value="MethyltransfD12"/>
    <property type="match status" value="2"/>
</dbReference>
<dbReference type="EMBL" id="AZCN01000047">
    <property type="protein sequence ID" value="KRK15505.1"/>
    <property type="molecule type" value="Genomic_DNA"/>
</dbReference>
<comment type="catalytic activity">
    <reaction evidence="6 7">
        <text>a 2'-deoxyadenosine in DNA + S-adenosyl-L-methionine = an N(6)-methyl-2'-deoxyadenosine in DNA + S-adenosyl-L-homocysteine + H(+)</text>
        <dbReference type="Rhea" id="RHEA:15197"/>
        <dbReference type="Rhea" id="RHEA-COMP:12418"/>
        <dbReference type="Rhea" id="RHEA-COMP:12419"/>
        <dbReference type="ChEBI" id="CHEBI:15378"/>
        <dbReference type="ChEBI" id="CHEBI:57856"/>
        <dbReference type="ChEBI" id="CHEBI:59789"/>
        <dbReference type="ChEBI" id="CHEBI:90615"/>
        <dbReference type="ChEBI" id="CHEBI:90616"/>
        <dbReference type="EC" id="2.1.1.72"/>
    </reaction>
</comment>
<dbReference type="InterPro" id="IPR002052">
    <property type="entry name" value="DNA_methylase_N6_adenine_CS"/>
</dbReference>
<name>A0A0R1F728_9LACO</name>
<dbReference type="Gene3D" id="1.10.1020.10">
    <property type="entry name" value="Adenine-specific Methyltransferase, Domain 2"/>
    <property type="match status" value="1"/>
</dbReference>
<dbReference type="eggNOG" id="COG3392">
    <property type="taxonomic scope" value="Bacteria"/>
</dbReference>
<protein>
    <recommendedName>
        <fullName evidence="2 7">Site-specific DNA-methyltransferase (adenine-specific)</fullName>
        <ecNumber evidence="2 7">2.1.1.72</ecNumber>
    </recommendedName>
</protein>
<dbReference type="InterPro" id="IPR023095">
    <property type="entry name" value="Ade_MeTrfase_dom_2"/>
</dbReference>
<evidence type="ECO:0000256" key="7">
    <source>
        <dbReference type="RuleBase" id="RU361257"/>
    </source>
</evidence>
<organism evidence="8 9">
    <name type="scientific">Loigolactobacillus coryniformis subsp. coryniformis KCTC 3167 = DSM 20001</name>
    <dbReference type="NCBI Taxonomy" id="913848"/>
    <lineage>
        <taxon>Bacteria</taxon>
        <taxon>Bacillati</taxon>
        <taxon>Bacillota</taxon>
        <taxon>Bacilli</taxon>
        <taxon>Lactobacillales</taxon>
        <taxon>Lactobacillaceae</taxon>
        <taxon>Loigolactobacillus</taxon>
    </lineage>
</organism>
<dbReference type="Gene3D" id="3.40.50.150">
    <property type="entry name" value="Vaccinia Virus protein VP39"/>
    <property type="match status" value="1"/>
</dbReference>
<reference evidence="8 9" key="1">
    <citation type="journal article" date="2015" name="Genome Announc.">
        <title>Expanding the biotechnology potential of lactobacilli through comparative genomics of 213 strains and associated genera.</title>
        <authorList>
            <person name="Sun Z."/>
            <person name="Harris H.M."/>
            <person name="McCann A."/>
            <person name="Guo C."/>
            <person name="Argimon S."/>
            <person name="Zhang W."/>
            <person name="Yang X."/>
            <person name="Jeffery I.B."/>
            <person name="Cooney J.C."/>
            <person name="Kagawa T.F."/>
            <person name="Liu W."/>
            <person name="Song Y."/>
            <person name="Salvetti E."/>
            <person name="Wrobel A."/>
            <person name="Rasinkangas P."/>
            <person name="Parkhill J."/>
            <person name="Rea M.C."/>
            <person name="O'Sullivan O."/>
            <person name="Ritari J."/>
            <person name="Douillard F.P."/>
            <person name="Paul Ross R."/>
            <person name="Yang R."/>
            <person name="Briner A.E."/>
            <person name="Felis G.E."/>
            <person name="de Vos W.M."/>
            <person name="Barrangou R."/>
            <person name="Klaenhammer T.R."/>
            <person name="Caufield P.W."/>
            <person name="Cui Y."/>
            <person name="Zhang H."/>
            <person name="O'Toole P.W."/>
        </authorList>
    </citation>
    <scope>NUCLEOTIDE SEQUENCE [LARGE SCALE GENOMIC DNA]</scope>
    <source>
        <strain evidence="8 9">DSM 20001</strain>
    </source>
</reference>
<dbReference type="SUPFAM" id="SSF53335">
    <property type="entry name" value="S-adenosyl-L-methionine-dependent methyltransferases"/>
    <property type="match status" value="2"/>
</dbReference>
<dbReference type="InterPro" id="IPR012327">
    <property type="entry name" value="MeTrfase_D12"/>
</dbReference>
<dbReference type="GO" id="GO:1904047">
    <property type="term" value="F:S-adenosyl-L-methionine binding"/>
    <property type="evidence" value="ECO:0007669"/>
    <property type="project" value="TreeGrafter"/>
</dbReference>
<dbReference type="PANTHER" id="PTHR30481">
    <property type="entry name" value="DNA ADENINE METHYLASE"/>
    <property type="match status" value="1"/>
</dbReference>
<dbReference type="EC" id="2.1.1.72" evidence="2 7"/>
<evidence type="ECO:0000313" key="8">
    <source>
        <dbReference type="EMBL" id="KRK15505.1"/>
    </source>
</evidence>
<comment type="caution">
    <text evidence="8">The sequence shown here is derived from an EMBL/GenBank/DDBJ whole genome shotgun (WGS) entry which is preliminary data.</text>
</comment>
<evidence type="ECO:0000256" key="6">
    <source>
        <dbReference type="ARBA" id="ARBA00047942"/>
    </source>
</evidence>
<dbReference type="PROSITE" id="PS00092">
    <property type="entry name" value="N6_MTASE"/>
    <property type="match status" value="1"/>
</dbReference>
<dbReference type="GO" id="GO:0009007">
    <property type="term" value="F:site-specific DNA-methyltransferase (adenine-specific) activity"/>
    <property type="evidence" value="ECO:0007669"/>
    <property type="project" value="UniProtKB-UniRule"/>
</dbReference>
<dbReference type="GO" id="GO:0009307">
    <property type="term" value="P:DNA restriction-modification system"/>
    <property type="evidence" value="ECO:0007669"/>
    <property type="project" value="InterPro"/>
</dbReference>
<evidence type="ECO:0000256" key="3">
    <source>
        <dbReference type="ARBA" id="ARBA00022603"/>
    </source>
</evidence>
<proteinExistence type="inferred from homology"/>
<comment type="similarity">
    <text evidence="1 7">Belongs to the N(4)/N(6)-methyltransferase family.</text>
</comment>
<dbReference type="InterPro" id="IPR012186">
    <property type="entry name" value="Ade-mod_methylase_MStsI"/>
</dbReference>
<dbReference type="GO" id="GO:0006298">
    <property type="term" value="P:mismatch repair"/>
    <property type="evidence" value="ECO:0007669"/>
    <property type="project" value="TreeGrafter"/>
</dbReference>
<dbReference type="PIRSF" id="PIRSF036638">
    <property type="entry name" value="M_m6A_StsI"/>
    <property type="match status" value="1"/>
</dbReference>
<keyword evidence="3 7" id="KW-0489">Methyltransferase</keyword>
<keyword evidence="4 7" id="KW-0808">Transferase</keyword>